<dbReference type="VEuPathDB" id="AmoebaDB:FDP41_004436"/>
<reference evidence="7 8" key="1">
    <citation type="journal article" date="2019" name="Sci. Rep.">
        <title>Nanopore sequencing improves the draft genome of the human pathogenic amoeba Naegleria fowleri.</title>
        <authorList>
            <person name="Liechti N."/>
            <person name="Schurch N."/>
            <person name="Bruggmann R."/>
            <person name="Wittwer M."/>
        </authorList>
    </citation>
    <scope>NUCLEOTIDE SEQUENCE [LARGE SCALE GENOMIC DNA]</scope>
    <source>
        <strain evidence="7 8">ATCC 30894</strain>
    </source>
</reference>
<dbReference type="Gene3D" id="1.10.8.60">
    <property type="match status" value="1"/>
</dbReference>
<dbReference type="InterPro" id="IPR041569">
    <property type="entry name" value="AAA_lid_3"/>
</dbReference>
<evidence type="ECO:0000313" key="7">
    <source>
        <dbReference type="EMBL" id="KAF0976537.1"/>
    </source>
</evidence>
<protein>
    <recommendedName>
        <fullName evidence="6">AAA+ ATPase domain-containing protein</fullName>
    </recommendedName>
</protein>
<dbReference type="Pfam" id="PF09336">
    <property type="entry name" value="Vps4_C"/>
    <property type="match status" value="1"/>
</dbReference>
<feature type="compositionally biased region" description="Low complexity" evidence="5">
    <location>
        <begin position="299"/>
        <end position="312"/>
    </location>
</feature>
<evidence type="ECO:0000313" key="8">
    <source>
        <dbReference type="Proteomes" id="UP000444721"/>
    </source>
</evidence>
<dbReference type="Gene3D" id="3.40.50.300">
    <property type="entry name" value="P-loop containing nucleotide triphosphate hydrolases"/>
    <property type="match status" value="1"/>
</dbReference>
<dbReference type="FunFam" id="3.40.50.300:FF:000093">
    <property type="entry name" value="Fidgetin-like 1"/>
    <property type="match status" value="1"/>
</dbReference>
<dbReference type="SUPFAM" id="SSF52540">
    <property type="entry name" value="P-loop containing nucleoside triphosphate hydrolases"/>
    <property type="match status" value="1"/>
</dbReference>
<dbReference type="PANTHER" id="PTHR23074:SF17">
    <property type="entry name" value="FIDGETIN-LIKE PROTEIN 1"/>
    <property type="match status" value="1"/>
</dbReference>
<accession>A0A6A5BHX8</accession>
<dbReference type="InterPro" id="IPR015415">
    <property type="entry name" value="Spast_Vps4_C"/>
</dbReference>
<dbReference type="InterPro" id="IPR003960">
    <property type="entry name" value="ATPase_AAA_CS"/>
</dbReference>
<evidence type="ECO:0000256" key="3">
    <source>
        <dbReference type="ARBA" id="ARBA00022840"/>
    </source>
</evidence>
<dbReference type="InterPro" id="IPR027417">
    <property type="entry name" value="P-loop_NTPase"/>
</dbReference>
<dbReference type="VEuPathDB" id="AmoebaDB:NF0032200"/>
<evidence type="ECO:0000256" key="1">
    <source>
        <dbReference type="ARBA" id="ARBA00006914"/>
    </source>
</evidence>
<dbReference type="Pfam" id="PF17862">
    <property type="entry name" value="AAA_lid_3"/>
    <property type="match status" value="1"/>
</dbReference>
<sequence>MQNGKASLNPSSSSNNNNSSSLLALSEQLATIRTCRERKLFAPKPPSSTKLDEEVPSYYIKQNDKILNDCYGDCRSMIHHTESNNNDFLLFSKHAFQQVCSSNTIIDPPTYKLVSKNEICKQVPIIQSLLFKRQHEYLRPKIVNVPSSSNTANSSCINSQVATNKPSTGTNGNIPLKAQRGNNTMRNPSPSSNNGRTSSGNSGGGTTTNDPMIVDDEEKPKSSFVTARQLVNNKRKKMGDKPMSDEEKEEEEEQNSKQKNLSDIKSSTSNYHPVTSLTANSGKRKKFVPPLKSNDKENSNNNSNNNTNTSKNTGEKPSKKKKTDDEDGADLSKIFENGVIPEELSHLSPKLIETIANEILDSSISVTWDDIAGLKYAKASVQEAVIWPLMRPDLFTGLRRPPKGLLLFGPPGTGKTLIGKAIAHESGSTFFSISASSLTSKWVGEGEKLVRTLFALARYFQPSVVFIDEIDSLLSQRTDSDSDSGTRRLKTEFLVQLDGASTNDETDRILIVGATNRPEEIDEAVRRRMQKRLYIPLPSKEGRKEMLARLLSKNPHVISEEELNSLVDLTDGYSGSDIKNLCAEASMFAIRDLGSQIKHAAASELRPIEFKDFKAALKSIRPSVAQSDLHRYIEWNKTFGSFDYNENSNEESEKGSGSE</sequence>
<feature type="compositionally biased region" description="Polar residues" evidence="5">
    <location>
        <begin position="145"/>
        <end position="173"/>
    </location>
</feature>
<dbReference type="FunFam" id="1.10.8.60:FF:000022">
    <property type="entry name" value="Fidgetin like 1"/>
    <property type="match status" value="1"/>
</dbReference>
<evidence type="ECO:0000256" key="5">
    <source>
        <dbReference type="SAM" id="MobiDB-lite"/>
    </source>
</evidence>
<gene>
    <name evidence="7" type="ORF">FDP41_004436</name>
</gene>
<dbReference type="GO" id="GO:0005524">
    <property type="term" value="F:ATP binding"/>
    <property type="evidence" value="ECO:0007669"/>
    <property type="project" value="UniProtKB-KW"/>
</dbReference>
<feature type="compositionally biased region" description="Polar residues" evidence="5">
    <location>
        <begin position="263"/>
        <end position="281"/>
    </location>
</feature>
<dbReference type="RefSeq" id="XP_044561250.1">
    <property type="nucleotide sequence ID" value="XM_044707850.1"/>
</dbReference>
<dbReference type="Pfam" id="PF00004">
    <property type="entry name" value="AAA"/>
    <property type="match status" value="1"/>
</dbReference>
<feature type="compositionally biased region" description="Low complexity" evidence="5">
    <location>
        <begin position="186"/>
        <end position="200"/>
    </location>
</feature>
<comment type="similarity">
    <text evidence="1 4">Belongs to the AAA ATPase family.</text>
</comment>
<dbReference type="EMBL" id="VFQX01000037">
    <property type="protein sequence ID" value="KAF0976537.1"/>
    <property type="molecule type" value="Genomic_DNA"/>
</dbReference>
<dbReference type="InterPro" id="IPR050304">
    <property type="entry name" value="MT-severing_AAA_ATPase"/>
</dbReference>
<dbReference type="InterPro" id="IPR003959">
    <property type="entry name" value="ATPase_AAA_core"/>
</dbReference>
<dbReference type="PROSITE" id="PS00674">
    <property type="entry name" value="AAA"/>
    <property type="match status" value="1"/>
</dbReference>
<name>A0A6A5BHX8_NAEFO</name>
<feature type="region of interest" description="Disordered" evidence="5">
    <location>
        <begin position="1"/>
        <end position="20"/>
    </location>
</feature>
<dbReference type="PANTHER" id="PTHR23074">
    <property type="entry name" value="AAA DOMAIN-CONTAINING"/>
    <property type="match status" value="1"/>
</dbReference>
<keyword evidence="3 4" id="KW-0067">ATP-binding</keyword>
<feature type="region of interest" description="Disordered" evidence="5">
    <location>
        <begin position="145"/>
        <end position="329"/>
    </location>
</feature>
<dbReference type="OMA" id="IVNTNER"/>
<dbReference type="VEuPathDB" id="AmoebaDB:NfTy_083600"/>
<proteinExistence type="inferred from homology"/>
<dbReference type="SMART" id="SM00382">
    <property type="entry name" value="AAA"/>
    <property type="match status" value="1"/>
</dbReference>
<evidence type="ECO:0000256" key="2">
    <source>
        <dbReference type="ARBA" id="ARBA00022741"/>
    </source>
</evidence>
<keyword evidence="8" id="KW-1185">Reference proteome</keyword>
<feature type="compositionally biased region" description="Polar residues" evidence="5">
    <location>
        <begin position="223"/>
        <end position="232"/>
    </location>
</feature>
<evidence type="ECO:0000256" key="4">
    <source>
        <dbReference type="RuleBase" id="RU003651"/>
    </source>
</evidence>
<dbReference type="GO" id="GO:0016887">
    <property type="term" value="F:ATP hydrolysis activity"/>
    <property type="evidence" value="ECO:0007669"/>
    <property type="project" value="InterPro"/>
</dbReference>
<evidence type="ECO:0000259" key="6">
    <source>
        <dbReference type="SMART" id="SM00382"/>
    </source>
</evidence>
<comment type="caution">
    <text evidence="7">The sequence shown here is derived from an EMBL/GenBank/DDBJ whole genome shotgun (WGS) entry which is preliminary data.</text>
</comment>
<dbReference type="GeneID" id="68111654"/>
<feature type="domain" description="AAA+ ATPase" evidence="6">
    <location>
        <begin position="401"/>
        <end position="539"/>
    </location>
</feature>
<dbReference type="OrthoDB" id="10251136at2759"/>
<feature type="compositionally biased region" description="Low complexity" evidence="5">
    <location>
        <begin position="7"/>
        <end position="20"/>
    </location>
</feature>
<dbReference type="AlphaFoldDB" id="A0A6A5BHX8"/>
<keyword evidence="2 4" id="KW-0547">Nucleotide-binding</keyword>
<dbReference type="Proteomes" id="UP000444721">
    <property type="component" value="Unassembled WGS sequence"/>
</dbReference>
<dbReference type="InterPro" id="IPR003593">
    <property type="entry name" value="AAA+_ATPase"/>
</dbReference>
<organism evidence="7 8">
    <name type="scientific">Naegleria fowleri</name>
    <name type="common">Brain eating amoeba</name>
    <dbReference type="NCBI Taxonomy" id="5763"/>
    <lineage>
        <taxon>Eukaryota</taxon>
        <taxon>Discoba</taxon>
        <taxon>Heterolobosea</taxon>
        <taxon>Tetramitia</taxon>
        <taxon>Eutetramitia</taxon>
        <taxon>Vahlkampfiidae</taxon>
        <taxon>Naegleria</taxon>
    </lineage>
</organism>